<feature type="region of interest" description="Disordered" evidence="1">
    <location>
        <begin position="1"/>
        <end position="58"/>
    </location>
</feature>
<organism evidence="2 3">
    <name type="scientific">Streptomyces racemochromogenes</name>
    <dbReference type="NCBI Taxonomy" id="67353"/>
    <lineage>
        <taxon>Bacteria</taxon>
        <taxon>Bacillati</taxon>
        <taxon>Actinomycetota</taxon>
        <taxon>Actinomycetes</taxon>
        <taxon>Kitasatosporales</taxon>
        <taxon>Streptomycetaceae</taxon>
        <taxon>Streptomyces</taxon>
    </lineage>
</organism>
<dbReference type="RefSeq" id="WP_395513473.1">
    <property type="nucleotide sequence ID" value="NZ_JBBDHD010000154.1"/>
</dbReference>
<dbReference type="Proteomes" id="UP001610631">
    <property type="component" value="Unassembled WGS sequence"/>
</dbReference>
<proteinExistence type="predicted"/>
<accession>A0ABW7PN46</accession>
<gene>
    <name evidence="2" type="ORF">WDV06_32860</name>
</gene>
<reference evidence="2 3" key="1">
    <citation type="submission" date="2024-03" db="EMBL/GenBank/DDBJ databases">
        <title>Whole genome sequencing of Streptomyces racemochromogenes, to identify antimicrobial biosynthetic gene clusters.</title>
        <authorList>
            <person name="Suryawanshi P."/>
            <person name="Krishnaraj P.U."/>
            <person name="Arun Y.P."/>
            <person name="Suryawanshi M.P."/>
            <person name="Rakshit O."/>
        </authorList>
    </citation>
    <scope>NUCLEOTIDE SEQUENCE [LARGE SCALE GENOMIC DNA]</scope>
    <source>
        <strain evidence="2 3">AUDT626</strain>
    </source>
</reference>
<dbReference type="EMBL" id="JBBDHD010000154">
    <property type="protein sequence ID" value="MFH7599854.1"/>
    <property type="molecule type" value="Genomic_DNA"/>
</dbReference>
<evidence type="ECO:0000313" key="3">
    <source>
        <dbReference type="Proteomes" id="UP001610631"/>
    </source>
</evidence>
<feature type="compositionally biased region" description="Gly residues" evidence="1">
    <location>
        <begin position="36"/>
        <end position="58"/>
    </location>
</feature>
<keyword evidence="3" id="KW-1185">Reference proteome</keyword>
<comment type="caution">
    <text evidence="2">The sequence shown here is derived from an EMBL/GenBank/DDBJ whole genome shotgun (WGS) entry which is preliminary data.</text>
</comment>
<evidence type="ECO:0000256" key="1">
    <source>
        <dbReference type="SAM" id="MobiDB-lite"/>
    </source>
</evidence>
<name>A0ABW7PN46_9ACTN</name>
<sequence length="108" mass="11272">MDAERAQGGRGWVRIPASRGEQPPPGAPAGKPYGAGQYGAGQHGAGQYGAGQYGPGPYGAGPHATGAADPAAIYLSLVKRWREAGRTLPGHPDEEWERLISQPCWPGR</sequence>
<protein>
    <submittedName>
        <fullName evidence="2">Uncharacterized protein</fullName>
    </submittedName>
</protein>
<evidence type="ECO:0000313" key="2">
    <source>
        <dbReference type="EMBL" id="MFH7599854.1"/>
    </source>
</evidence>